<evidence type="ECO:0000313" key="11">
    <source>
        <dbReference type="Proteomes" id="UP000623129"/>
    </source>
</evidence>
<evidence type="ECO:0000256" key="6">
    <source>
        <dbReference type="ARBA" id="ARBA00023242"/>
    </source>
</evidence>
<feature type="domain" description="Myb-like" evidence="8">
    <location>
        <begin position="287"/>
        <end position="338"/>
    </location>
</feature>
<gene>
    <name evidence="10" type="ORF">FCM35_KLT05793</name>
</gene>
<dbReference type="InterPro" id="IPR009057">
    <property type="entry name" value="Homeodomain-like_sf"/>
</dbReference>
<keyword evidence="11" id="KW-1185">Reference proteome</keyword>
<keyword evidence="2" id="KW-0677">Repeat</keyword>
<sequence>MSHYTHGNKSAEILRWDTVHLEITTIRNSAIEFFRERISKQLVFFFTHLGTIRQLNLNCRNFRMNSSTSNFSRFGSYTHASTPNYSTRRKREFASEISQTLKKDPYSYIFNLNSDAHLSPNRHRTNIDAHSGRDLTLDFFSGKNRSCPIFSDSERTAIFEWCASWDWKSDTHLQWLAVVVLLQKETQARKHQALLVVQVGVGPTMFVSSYRLFPGFVPISRIFCIALRGTTGPPARRSSKANWTPEEDEILFGCVHQFQGKSWKKIAEFFPGRNRVQCLHRWQKVLNPELVKGPWSKEEDRIIVEMVHKYGPKKWSTIAQALPGRIGKQCRERWYNHLNPSIKKEPWTQEEEITLINAHAMLGNKWVELTKYLPGRCENSIKNHWNCSVKNKVNLYAAMGLLEYPPPLPLPLPLPCTEKENTLHPPVQEIPNSNNPSSSCLNPPQGSHGRGMLFSPSMTMASPPFVSWDYVNSGDVLKEEYSPLGIRRWMALSGLYSSDSSQVWCMQSVSSEKESSPEELLKSAAKTKSFNSKRRRGMLFSPSPLQDKRGNQIHTKGTELEIDTTALQDNPPDKENIPPDPDPGNGSKTSPINIPEGATETSGGASDGNGISRMLKKGKDIPGSGSGGMKKRKYIRESGSGGTNSSAIKELQLFADALLAEDKDYFRDLEESVLIEYFQDQKCFSPPKLLKKC</sequence>
<proteinExistence type="predicted"/>
<protein>
    <submittedName>
        <fullName evidence="10">Transcription factor</fullName>
    </submittedName>
</protein>
<comment type="caution">
    <text evidence="10">The sequence shown here is derived from an EMBL/GenBank/DDBJ whole genome shotgun (WGS) entry which is preliminary data.</text>
</comment>
<dbReference type="SMART" id="SM00717">
    <property type="entry name" value="SANT"/>
    <property type="match status" value="3"/>
</dbReference>
<dbReference type="PANTHER" id="PTHR45614">
    <property type="entry name" value="MYB PROTEIN-RELATED"/>
    <property type="match status" value="1"/>
</dbReference>
<evidence type="ECO:0000259" key="8">
    <source>
        <dbReference type="PROSITE" id="PS50090"/>
    </source>
</evidence>
<dbReference type="EMBL" id="SWLB01000015">
    <property type="protein sequence ID" value="KAF3328715.1"/>
    <property type="molecule type" value="Genomic_DNA"/>
</dbReference>
<evidence type="ECO:0000256" key="4">
    <source>
        <dbReference type="ARBA" id="ARBA00023125"/>
    </source>
</evidence>
<keyword evidence="6" id="KW-0539">Nucleus</keyword>
<evidence type="ECO:0000256" key="1">
    <source>
        <dbReference type="ARBA" id="ARBA00004123"/>
    </source>
</evidence>
<reference evidence="10" key="1">
    <citation type="submission" date="2020-01" db="EMBL/GenBank/DDBJ databases">
        <title>Genome sequence of Kobresia littledalei, the first chromosome-level genome in the family Cyperaceae.</title>
        <authorList>
            <person name="Qu G."/>
        </authorList>
    </citation>
    <scope>NUCLEOTIDE SEQUENCE</scope>
    <source>
        <strain evidence="10">C.B.Clarke</strain>
        <tissue evidence="10">Leaf</tissue>
    </source>
</reference>
<dbReference type="Pfam" id="PF13921">
    <property type="entry name" value="Myb_DNA-bind_6"/>
    <property type="match status" value="1"/>
</dbReference>
<dbReference type="SUPFAM" id="SSF46689">
    <property type="entry name" value="Homeodomain-like"/>
    <property type="match status" value="2"/>
</dbReference>
<feature type="region of interest" description="Disordered" evidence="7">
    <location>
        <begin position="565"/>
        <end position="645"/>
    </location>
</feature>
<dbReference type="FunFam" id="1.10.10.60:FF:000010">
    <property type="entry name" value="Transcriptional activator Myb isoform A"/>
    <property type="match status" value="1"/>
</dbReference>
<dbReference type="OrthoDB" id="2143914at2759"/>
<dbReference type="InterPro" id="IPR017930">
    <property type="entry name" value="Myb_dom"/>
</dbReference>
<dbReference type="PROSITE" id="PS51294">
    <property type="entry name" value="HTH_MYB"/>
    <property type="match status" value="3"/>
</dbReference>
<feature type="domain" description="Myb-like" evidence="8">
    <location>
        <begin position="235"/>
        <end position="286"/>
    </location>
</feature>
<dbReference type="GO" id="GO:0000978">
    <property type="term" value="F:RNA polymerase II cis-regulatory region sequence-specific DNA binding"/>
    <property type="evidence" value="ECO:0007669"/>
    <property type="project" value="TreeGrafter"/>
</dbReference>
<feature type="domain" description="HTH myb-type" evidence="9">
    <location>
        <begin position="287"/>
        <end position="342"/>
    </location>
</feature>
<evidence type="ECO:0000256" key="5">
    <source>
        <dbReference type="ARBA" id="ARBA00023163"/>
    </source>
</evidence>
<dbReference type="Gene3D" id="1.10.10.60">
    <property type="entry name" value="Homeodomain-like"/>
    <property type="match status" value="3"/>
</dbReference>
<dbReference type="InterPro" id="IPR050560">
    <property type="entry name" value="MYB_TF"/>
</dbReference>
<keyword evidence="4" id="KW-0238">DNA-binding</keyword>
<feature type="domain" description="HTH myb-type" evidence="9">
    <location>
        <begin position="240"/>
        <end position="286"/>
    </location>
</feature>
<dbReference type="InterPro" id="IPR001005">
    <property type="entry name" value="SANT/Myb"/>
</dbReference>
<dbReference type="GO" id="GO:0000981">
    <property type="term" value="F:DNA-binding transcription factor activity, RNA polymerase II-specific"/>
    <property type="evidence" value="ECO:0007669"/>
    <property type="project" value="TreeGrafter"/>
</dbReference>
<feature type="domain" description="Myb-like" evidence="8">
    <location>
        <begin position="339"/>
        <end position="389"/>
    </location>
</feature>
<comment type="subcellular location">
    <subcellularLocation>
        <location evidence="1">Nucleus</location>
    </subcellularLocation>
</comment>
<accession>A0A833QLA6</accession>
<feature type="domain" description="HTH myb-type" evidence="9">
    <location>
        <begin position="343"/>
        <end position="393"/>
    </location>
</feature>
<feature type="compositionally biased region" description="Basic and acidic residues" evidence="7">
    <location>
        <begin position="511"/>
        <end position="521"/>
    </location>
</feature>
<dbReference type="CDD" id="cd00167">
    <property type="entry name" value="SANT"/>
    <property type="match status" value="3"/>
</dbReference>
<dbReference type="AlphaFoldDB" id="A0A833QLA6"/>
<keyword evidence="5" id="KW-0804">Transcription</keyword>
<organism evidence="10 11">
    <name type="scientific">Carex littledalei</name>
    <dbReference type="NCBI Taxonomy" id="544730"/>
    <lineage>
        <taxon>Eukaryota</taxon>
        <taxon>Viridiplantae</taxon>
        <taxon>Streptophyta</taxon>
        <taxon>Embryophyta</taxon>
        <taxon>Tracheophyta</taxon>
        <taxon>Spermatophyta</taxon>
        <taxon>Magnoliopsida</taxon>
        <taxon>Liliopsida</taxon>
        <taxon>Poales</taxon>
        <taxon>Cyperaceae</taxon>
        <taxon>Cyperoideae</taxon>
        <taxon>Cariceae</taxon>
        <taxon>Carex</taxon>
        <taxon>Carex subgen. Euthyceras</taxon>
    </lineage>
</organism>
<evidence type="ECO:0000256" key="2">
    <source>
        <dbReference type="ARBA" id="ARBA00022737"/>
    </source>
</evidence>
<evidence type="ECO:0000313" key="10">
    <source>
        <dbReference type="EMBL" id="KAF3328715.1"/>
    </source>
</evidence>
<dbReference type="GO" id="GO:0005634">
    <property type="term" value="C:nucleus"/>
    <property type="evidence" value="ECO:0007669"/>
    <property type="project" value="UniProtKB-SubCell"/>
</dbReference>
<dbReference type="PANTHER" id="PTHR45614:SF266">
    <property type="entry name" value="TRANSCRIPTION FACTOR MYB3R-4"/>
    <property type="match status" value="1"/>
</dbReference>
<feature type="region of interest" description="Disordered" evidence="7">
    <location>
        <begin position="510"/>
        <end position="552"/>
    </location>
</feature>
<keyword evidence="3" id="KW-0805">Transcription regulation</keyword>
<evidence type="ECO:0000256" key="3">
    <source>
        <dbReference type="ARBA" id="ARBA00023015"/>
    </source>
</evidence>
<name>A0A833QLA6_9POAL</name>
<evidence type="ECO:0000259" key="9">
    <source>
        <dbReference type="PROSITE" id="PS51294"/>
    </source>
</evidence>
<dbReference type="PROSITE" id="PS50090">
    <property type="entry name" value="MYB_LIKE"/>
    <property type="match status" value="3"/>
</dbReference>
<dbReference type="FunFam" id="1.10.10.60:FF:000016">
    <property type="entry name" value="Transcriptional activator Myb isoform A"/>
    <property type="match status" value="1"/>
</dbReference>
<dbReference type="Proteomes" id="UP000623129">
    <property type="component" value="Unassembled WGS sequence"/>
</dbReference>
<evidence type="ECO:0000256" key="7">
    <source>
        <dbReference type="SAM" id="MobiDB-lite"/>
    </source>
</evidence>
<dbReference type="Pfam" id="PF00249">
    <property type="entry name" value="Myb_DNA-binding"/>
    <property type="match status" value="1"/>
</dbReference>